<reference evidence="1" key="1">
    <citation type="submission" date="2018-02" db="EMBL/GenBank/DDBJ databases">
        <title>Rhizophora mucronata_Transcriptome.</title>
        <authorList>
            <person name="Meera S.P."/>
            <person name="Sreeshan A."/>
            <person name="Augustine A."/>
        </authorList>
    </citation>
    <scope>NUCLEOTIDE SEQUENCE</scope>
    <source>
        <tissue evidence="1">Leaf</tissue>
    </source>
</reference>
<name>A0A2P2QTF8_RHIMU</name>
<dbReference type="AlphaFoldDB" id="A0A2P2QTF8"/>
<evidence type="ECO:0000313" key="1">
    <source>
        <dbReference type="EMBL" id="MBX70154.1"/>
    </source>
</evidence>
<dbReference type="EMBL" id="GGEC01089670">
    <property type="protein sequence ID" value="MBX70154.1"/>
    <property type="molecule type" value="Transcribed_RNA"/>
</dbReference>
<accession>A0A2P2QTF8</accession>
<proteinExistence type="predicted"/>
<protein>
    <submittedName>
        <fullName evidence="1">Uncharacterized protein</fullName>
    </submittedName>
</protein>
<sequence length="18" mass="2215">MDCWRLNVSMLRMMSQGR</sequence>
<organism evidence="1">
    <name type="scientific">Rhizophora mucronata</name>
    <name type="common">Asiatic mangrove</name>
    <dbReference type="NCBI Taxonomy" id="61149"/>
    <lineage>
        <taxon>Eukaryota</taxon>
        <taxon>Viridiplantae</taxon>
        <taxon>Streptophyta</taxon>
        <taxon>Embryophyta</taxon>
        <taxon>Tracheophyta</taxon>
        <taxon>Spermatophyta</taxon>
        <taxon>Magnoliopsida</taxon>
        <taxon>eudicotyledons</taxon>
        <taxon>Gunneridae</taxon>
        <taxon>Pentapetalae</taxon>
        <taxon>rosids</taxon>
        <taxon>fabids</taxon>
        <taxon>Malpighiales</taxon>
        <taxon>Rhizophoraceae</taxon>
        <taxon>Rhizophora</taxon>
    </lineage>
</organism>